<organism evidence="3 4">
    <name type="scientific">Paraburkholderia steynii</name>
    <dbReference type="NCBI Taxonomy" id="1245441"/>
    <lineage>
        <taxon>Bacteria</taxon>
        <taxon>Pseudomonadati</taxon>
        <taxon>Pseudomonadota</taxon>
        <taxon>Betaproteobacteria</taxon>
        <taxon>Burkholderiales</taxon>
        <taxon>Burkholderiaceae</taxon>
        <taxon>Paraburkholderia</taxon>
    </lineage>
</organism>
<dbReference type="EMBL" id="MWML01000115">
    <property type="protein sequence ID" value="TCG06311.1"/>
    <property type="molecule type" value="Genomic_DNA"/>
</dbReference>
<dbReference type="GO" id="GO:0016628">
    <property type="term" value="F:oxidoreductase activity, acting on the CH-CH group of donors, NAD or NADP as acceptor"/>
    <property type="evidence" value="ECO:0007669"/>
    <property type="project" value="InterPro"/>
</dbReference>
<dbReference type="InterPro" id="IPR041694">
    <property type="entry name" value="ADH_N_2"/>
</dbReference>
<dbReference type="InterPro" id="IPR011032">
    <property type="entry name" value="GroES-like_sf"/>
</dbReference>
<dbReference type="Pfam" id="PF16884">
    <property type="entry name" value="ADH_N_2"/>
    <property type="match status" value="1"/>
</dbReference>
<proteinExistence type="predicted"/>
<dbReference type="Gene3D" id="3.90.180.10">
    <property type="entry name" value="Medium-chain alcohol dehydrogenases, catalytic domain"/>
    <property type="match status" value="1"/>
</dbReference>
<keyword evidence="1" id="KW-0560">Oxidoreductase</keyword>
<name>A0A4R0XJ93_9BURK</name>
<dbReference type="Proteomes" id="UP000294200">
    <property type="component" value="Unassembled WGS sequence"/>
</dbReference>
<dbReference type="InterPro" id="IPR013149">
    <property type="entry name" value="ADH-like_C"/>
</dbReference>
<evidence type="ECO:0000256" key="1">
    <source>
        <dbReference type="ARBA" id="ARBA00023002"/>
    </source>
</evidence>
<dbReference type="SUPFAM" id="SSF51735">
    <property type="entry name" value="NAD(P)-binding Rossmann-fold domains"/>
    <property type="match status" value="1"/>
</dbReference>
<evidence type="ECO:0000313" key="4">
    <source>
        <dbReference type="Proteomes" id="UP000294200"/>
    </source>
</evidence>
<feature type="domain" description="Enoyl reductase (ER)" evidence="2">
    <location>
        <begin position="14"/>
        <end position="336"/>
    </location>
</feature>
<gene>
    <name evidence="3" type="ORF">BZM27_27280</name>
</gene>
<dbReference type="FunFam" id="3.40.50.720:FF:000121">
    <property type="entry name" value="Prostaglandin reductase 2"/>
    <property type="match status" value="1"/>
</dbReference>
<sequence length="343" mass="36923">MKNRNWILSNRPQGAIKSGDFTREDRDMPVPGNGEVLVRVLYLAMDPAIRGFMNASGNYAAPLPLGAPVRGVMLGQIIRTGPGAELSEGQFVWGFGTWSDYVVAPASQFYVVEADADSDLASFTHVRGTIGLTAYYGLLDVGDFKSGDTVLVSGASGAVGSLVGQIAKIKGASRVVGISGGTAKCQRAVDDYGYDFCIDYRSGSDLNTQLDTILPEGIDLLFENVGGSLFEASLNHLARNARIAICGMISRYNASNDQPGPSNLWNLVVKTAQVRGFLVSSILGDRARTQAMLKSINEWISEGRLKYDIDIREGFEAIPDVYNCLFTGAHKGRLIVKVADPVR</sequence>
<dbReference type="AlphaFoldDB" id="A0A4R0XJ93"/>
<accession>A0A4R0XJ93</accession>
<comment type="caution">
    <text evidence="3">The sequence shown here is derived from an EMBL/GenBank/DDBJ whole genome shotgun (WGS) entry which is preliminary data.</text>
</comment>
<dbReference type="InterPro" id="IPR020843">
    <property type="entry name" value="ER"/>
</dbReference>
<protein>
    <submittedName>
        <fullName evidence="3">NADP-dependent oxidoreductase</fullName>
    </submittedName>
</protein>
<dbReference type="SUPFAM" id="SSF50129">
    <property type="entry name" value="GroES-like"/>
    <property type="match status" value="1"/>
</dbReference>
<dbReference type="InterPro" id="IPR045010">
    <property type="entry name" value="MDR_fam"/>
</dbReference>
<dbReference type="SMART" id="SM00829">
    <property type="entry name" value="PKS_ER"/>
    <property type="match status" value="1"/>
</dbReference>
<dbReference type="InterPro" id="IPR036291">
    <property type="entry name" value="NAD(P)-bd_dom_sf"/>
</dbReference>
<dbReference type="PANTHER" id="PTHR43205">
    <property type="entry name" value="PROSTAGLANDIN REDUCTASE"/>
    <property type="match status" value="1"/>
</dbReference>
<evidence type="ECO:0000313" key="3">
    <source>
        <dbReference type="EMBL" id="TCG06311.1"/>
    </source>
</evidence>
<dbReference type="PANTHER" id="PTHR43205:SF7">
    <property type="entry name" value="PROSTAGLANDIN REDUCTASE 1"/>
    <property type="match status" value="1"/>
</dbReference>
<reference evidence="3 4" key="1">
    <citation type="submission" date="2017-02" db="EMBL/GenBank/DDBJ databases">
        <title>Paraburkholderia sophoroidis sp. nov. and Paraburkholderia steynii sp. nov. rhizobial symbionts of the fynbos legume Hypocalyptus sophoroides.</title>
        <authorList>
            <person name="Steenkamp E.T."/>
            <person name="Beukes C.W."/>
            <person name="Van Zyl E."/>
            <person name="Avontuur J."/>
            <person name="Chan W.Y."/>
            <person name="Hassen A."/>
            <person name="Palmer M."/>
            <person name="Mthombeni L."/>
            <person name="Phalane F."/>
            <person name="Sereme K."/>
            <person name="Venter S.N."/>
        </authorList>
    </citation>
    <scope>NUCLEOTIDE SEQUENCE [LARGE SCALE GENOMIC DNA]</scope>
    <source>
        <strain evidence="3 4">HC1.1ba</strain>
    </source>
</reference>
<keyword evidence="4" id="KW-1185">Reference proteome</keyword>
<dbReference type="Gene3D" id="3.40.50.720">
    <property type="entry name" value="NAD(P)-binding Rossmann-like Domain"/>
    <property type="match status" value="1"/>
</dbReference>
<dbReference type="CDD" id="cd05288">
    <property type="entry name" value="PGDH"/>
    <property type="match status" value="1"/>
</dbReference>
<evidence type="ECO:0000259" key="2">
    <source>
        <dbReference type="SMART" id="SM00829"/>
    </source>
</evidence>
<dbReference type="Pfam" id="PF00107">
    <property type="entry name" value="ADH_zinc_N"/>
    <property type="match status" value="1"/>
</dbReference>